<dbReference type="RefSeq" id="WP_077098252.1">
    <property type="nucleotide sequence ID" value="NZ_CP118699.1"/>
</dbReference>
<keyword evidence="1" id="KW-0812">Transmembrane</keyword>
<dbReference type="AlphaFoldDB" id="A0AAQ3HAM0"/>
<accession>A0AAQ3HAM0</accession>
<evidence type="ECO:0000313" key="2">
    <source>
        <dbReference type="EMBL" id="WEE28638.1"/>
    </source>
</evidence>
<dbReference type="Proteomes" id="UP001214666">
    <property type="component" value="Chromosome"/>
</dbReference>
<organism evidence="2 3">
    <name type="scientific">Aeromonas hydrophila</name>
    <dbReference type="NCBI Taxonomy" id="644"/>
    <lineage>
        <taxon>Bacteria</taxon>
        <taxon>Pseudomonadati</taxon>
        <taxon>Pseudomonadota</taxon>
        <taxon>Gammaproteobacteria</taxon>
        <taxon>Aeromonadales</taxon>
        <taxon>Aeromonadaceae</taxon>
        <taxon>Aeromonas</taxon>
    </lineage>
</organism>
<sequence length="82" mass="8728">MRCVQVTADGFLQAVDTAVSQCQGTYLVEPQDLATMAAWLDPATIGGQATLVAMCGGTFSAIITVYFMAWGYAKASSIVRMR</sequence>
<keyword evidence="1" id="KW-1133">Transmembrane helix</keyword>
<proteinExistence type="predicted"/>
<keyword evidence="1" id="KW-0472">Membrane</keyword>
<reference evidence="2" key="1">
    <citation type="submission" date="2023-02" db="EMBL/GenBank/DDBJ databases">
        <title>The sequence of Aeromonas hydrophila K533.</title>
        <authorList>
            <person name="Luo X."/>
        </authorList>
    </citation>
    <scope>NUCLEOTIDE SEQUENCE</scope>
    <source>
        <strain evidence="2">K533</strain>
    </source>
</reference>
<protein>
    <submittedName>
        <fullName evidence="2">Uncharacterized protein</fullName>
    </submittedName>
</protein>
<evidence type="ECO:0000256" key="1">
    <source>
        <dbReference type="SAM" id="Phobius"/>
    </source>
</evidence>
<feature type="transmembrane region" description="Helical" evidence="1">
    <location>
        <begin position="49"/>
        <end position="73"/>
    </location>
</feature>
<evidence type="ECO:0000313" key="3">
    <source>
        <dbReference type="Proteomes" id="UP001214666"/>
    </source>
</evidence>
<name>A0AAQ3HAM0_AERHY</name>
<gene>
    <name evidence="2" type="ORF">PY771_10075</name>
</gene>
<dbReference type="EMBL" id="CP118942">
    <property type="protein sequence ID" value="WEE28638.1"/>
    <property type="molecule type" value="Genomic_DNA"/>
</dbReference>